<feature type="domain" description="HD" evidence="1">
    <location>
        <begin position="25"/>
        <end position="129"/>
    </location>
</feature>
<dbReference type="Pfam" id="PF01966">
    <property type="entry name" value="HD"/>
    <property type="match status" value="1"/>
</dbReference>
<accession>A0A8J8M781</accession>
<dbReference type="CDD" id="cd00077">
    <property type="entry name" value="HDc"/>
    <property type="match status" value="1"/>
</dbReference>
<dbReference type="KEGG" id="vgu:HYG85_01495"/>
<sequence>MDKIVYKEVESYMLSCMNNNDCAHGYQHIYRVLYNALELSKDYEVDKEVLIASALLHDIGRDAQEEESSKNHAAVGAAMAYKYLITIGWSEDKANHVKDCIAKHSHRIDNKTCSIEAKLLYDADKLDIIGYIGISRLIAYSGIVAQPLYSLDDNGQVLSGDNDGKNSFFNEYHQSIKKVNNNFYTNKAKIIAEDRIKDRIKDSIHIYNNLFDEVDKTHKNGLNMLDEIFNDSKM</sequence>
<evidence type="ECO:0000259" key="1">
    <source>
        <dbReference type="PROSITE" id="PS51831"/>
    </source>
</evidence>
<gene>
    <name evidence="2" type="ORF">HYG85_01495</name>
</gene>
<proteinExistence type="predicted"/>
<reference evidence="2 3" key="1">
    <citation type="submission" date="2020-07" db="EMBL/GenBank/DDBJ databases">
        <title>Vallitalea guaymasensis genome.</title>
        <authorList>
            <person name="Postec A."/>
        </authorList>
    </citation>
    <scope>NUCLEOTIDE SEQUENCE [LARGE SCALE GENOMIC DNA]</scope>
    <source>
        <strain evidence="2 3">Ra1766G1</strain>
    </source>
</reference>
<organism evidence="2 3">
    <name type="scientific">Vallitalea guaymasensis</name>
    <dbReference type="NCBI Taxonomy" id="1185412"/>
    <lineage>
        <taxon>Bacteria</taxon>
        <taxon>Bacillati</taxon>
        <taxon>Bacillota</taxon>
        <taxon>Clostridia</taxon>
        <taxon>Lachnospirales</taxon>
        <taxon>Vallitaleaceae</taxon>
        <taxon>Vallitalea</taxon>
    </lineage>
</organism>
<dbReference type="InterPro" id="IPR003607">
    <property type="entry name" value="HD/PDEase_dom"/>
</dbReference>
<dbReference type="AlphaFoldDB" id="A0A8J8M781"/>
<dbReference type="Gene3D" id="1.10.3210.50">
    <property type="match status" value="1"/>
</dbReference>
<dbReference type="SUPFAM" id="SSF109604">
    <property type="entry name" value="HD-domain/PDEase-like"/>
    <property type="match status" value="1"/>
</dbReference>
<dbReference type="NCBIfam" id="TIGR00277">
    <property type="entry name" value="HDIG"/>
    <property type="match status" value="1"/>
</dbReference>
<dbReference type="PANTHER" id="PTHR33594">
    <property type="entry name" value="SUPERFAMILY HYDROLASE, PUTATIVE (AFU_ORTHOLOGUE AFUA_1G03035)-RELATED"/>
    <property type="match status" value="1"/>
</dbReference>
<dbReference type="Proteomes" id="UP000677305">
    <property type="component" value="Chromosome"/>
</dbReference>
<evidence type="ECO:0000313" key="3">
    <source>
        <dbReference type="Proteomes" id="UP000677305"/>
    </source>
</evidence>
<dbReference type="RefSeq" id="WP_212691983.1">
    <property type="nucleotide sequence ID" value="NZ_CP058561.1"/>
</dbReference>
<dbReference type="SMART" id="SM00471">
    <property type="entry name" value="HDc"/>
    <property type="match status" value="1"/>
</dbReference>
<dbReference type="EMBL" id="CP058561">
    <property type="protein sequence ID" value="QUH27657.1"/>
    <property type="molecule type" value="Genomic_DNA"/>
</dbReference>
<dbReference type="PROSITE" id="PS51831">
    <property type="entry name" value="HD"/>
    <property type="match status" value="1"/>
</dbReference>
<dbReference type="InterPro" id="IPR006675">
    <property type="entry name" value="HDIG_dom"/>
</dbReference>
<evidence type="ECO:0000313" key="2">
    <source>
        <dbReference type="EMBL" id="QUH27657.1"/>
    </source>
</evidence>
<protein>
    <submittedName>
        <fullName evidence="2">HD domain-containing protein</fullName>
    </submittedName>
</protein>
<dbReference type="InterPro" id="IPR006674">
    <property type="entry name" value="HD_domain"/>
</dbReference>
<dbReference type="PANTHER" id="PTHR33594:SF1">
    <property type="entry name" value="HD_PDEASE DOMAIN-CONTAINING PROTEIN"/>
    <property type="match status" value="1"/>
</dbReference>
<keyword evidence="3" id="KW-1185">Reference proteome</keyword>
<name>A0A8J8M781_9FIRM</name>